<dbReference type="CDD" id="cd01467">
    <property type="entry name" value="vWA_BatA_type"/>
    <property type="match status" value="1"/>
</dbReference>
<dbReference type="AlphaFoldDB" id="A0A222FKN5"/>
<dbReference type="SMART" id="SM00327">
    <property type="entry name" value="VWA"/>
    <property type="match status" value="1"/>
</dbReference>
<dbReference type="InterPro" id="IPR002035">
    <property type="entry name" value="VWF_A"/>
</dbReference>
<keyword evidence="1" id="KW-1133">Transmembrane helix</keyword>
<dbReference type="Gene3D" id="3.40.50.410">
    <property type="entry name" value="von Willebrand factor, type A domain"/>
    <property type="match status" value="1"/>
</dbReference>
<name>A0A222FKN5_9GAMM</name>
<proteinExistence type="predicted"/>
<protein>
    <submittedName>
        <fullName evidence="3">BatB protein</fullName>
    </submittedName>
</protein>
<evidence type="ECO:0000313" key="3">
    <source>
        <dbReference type="EMBL" id="ASP39607.1"/>
    </source>
</evidence>
<feature type="transmembrane region" description="Helical" evidence="1">
    <location>
        <begin position="298"/>
        <end position="315"/>
    </location>
</feature>
<sequence length="327" mass="35991">MLEWQWPWAFLLLPLPLLMAQLSARRAAPNAALKVPELDSWHGAGEISSERSDRNWQRWLLPTLIWLSLVTALARPQVMGDTVELPRSGRDLMLAVDISGSMRADDMRWQGRPASRLAVVKAVLNDFIAERQGDRLGLILFGSQAYLQAPLTFDTQTVRTFVGEAAIGLAGQETAIGDAIGLAIKRLQNNAQDSRVLVLLTDGANSAGEVEPLRAAELAEQVGLKIYTIGLGAESGGLFSLQRTSPPDERTLRAIAQQTGGAFFRARNSEELRQIYALIDELEPTLKDTQALRPQRSLYYWPLAAAVLFGLLLTVQQSGWRLGGREP</sequence>
<gene>
    <name evidence="3" type="ORF">CHH28_13410</name>
</gene>
<dbReference type="PROSITE" id="PS50234">
    <property type="entry name" value="VWFA"/>
    <property type="match status" value="1"/>
</dbReference>
<dbReference type="RefSeq" id="WP_094060785.1">
    <property type="nucleotide sequence ID" value="NZ_CP022530.1"/>
</dbReference>
<organism evidence="3 4">
    <name type="scientific">Bacterioplanes sanyensis</name>
    <dbReference type="NCBI Taxonomy" id="1249553"/>
    <lineage>
        <taxon>Bacteria</taxon>
        <taxon>Pseudomonadati</taxon>
        <taxon>Pseudomonadota</taxon>
        <taxon>Gammaproteobacteria</taxon>
        <taxon>Oceanospirillales</taxon>
        <taxon>Oceanospirillaceae</taxon>
        <taxon>Bacterioplanes</taxon>
    </lineage>
</organism>
<evidence type="ECO:0000313" key="4">
    <source>
        <dbReference type="Proteomes" id="UP000202440"/>
    </source>
</evidence>
<reference evidence="3 4" key="1">
    <citation type="submission" date="2017-07" db="EMBL/GenBank/DDBJ databases">
        <title>Annotated genome sequence of Bacterioplanes sanyensis isolated from Red Sea.</title>
        <authorList>
            <person name="Rehman Z.U."/>
        </authorList>
    </citation>
    <scope>NUCLEOTIDE SEQUENCE [LARGE SCALE GENOMIC DNA]</scope>
    <source>
        <strain evidence="3 4">NV9</strain>
    </source>
</reference>
<dbReference type="PANTHER" id="PTHR22550:SF18">
    <property type="entry name" value="VWFA DOMAIN-CONTAINING PROTEIN"/>
    <property type="match status" value="1"/>
</dbReference>
<feature type="domain" description="VWFA" evidence="2">
    <location>
        <begin position="91"/>
        <end position="282"/>
    </location>
</feature>
<dbReference type="InterPro" id="IPR033881">
    <property type="entry name" value="vWA_BatA_type"/>
</dbReference>
<dbReference type="Proteomes" id="UP000202440">
    <property type="component" value="Chromosome"/>
</dbReference>
<dbReference type="EMBL" id="CP022530">
    <property type="protein sequence ID" value="ASP39607.1"/>
    <property type="molecule type" value="Genomic_DNA"/>
</dbReference>
<accession>A0A222FKN5</accession>
<dbReference type="Pfam" id="PF00092">
    <property type="entry name" value="VWA"/>
    <property type="match status" value="1"/>
</dbReference>
<keyword evidence="1" id="KW-0472">Membrane</keyword>
<dbReference type="KEGG" id="bsan:CHH28_13410"/>
<dbReference type="PANTHER" id="PTHR22550">
    <property type="entry name" value="SPORE GERMINATION PROTEIN"/>
    <property type="match status" value="1"/>
</dbReference>
<dbReference type="InterPro" id="IPR050768">
    <property type="entry name" value="UPF0353/GerABKA_families"/>
</dbReference>
<dbReference type="InterPro" id="IPR036465">
    <property type="entry name" value="vWFA_dom_sf"/>
</dbReference>
<dbReference type="SUPFAM" id="SSF53300">
    <property type="entry name" value="vWA-like"/>
    <property type="match status" value="1"/>
</dbReference>
<evidence type="ECO:0000256" key="1">
    <source>
        <dbReference type="SAM" id="Phobius"/>
    </source>
</evidence>
<keyword evidence="1" id="KW-0812">Transmembrane</keyword>
<evidence type="ECO:0000259" key="2">
    <source>
        <dbReference type="PROSITE" id="PS50234"/>
    </source>
</evidence>
<keyword evidence="4" id="KW-1185">Reference proteome</keyword>
<dbReference type="OrthoDB" id="6206554at2"/>